<dbReference type="SUPFAM" id="SSF50475">
    <property type="entry name" value="FMN-binding split barrel"/>
    <property type="match status" value="1"/>
</dbReference>
<proteinExistence type="predicted"/>
<dbReference type="InterPro" id="IPR012349">
    <property type="entry name" value="Split_barrel_FMN-bd"/>
</dbReference>
<sequence>MMKQLDTKDAMLLLESNYIGQLAYIYRNRPFTVPITYFYSKKDHVIIGYSSEGHKIEALRVNSAVALGVSEIESVDDWNSVVAHGTFKELSGSVAKAYLHEFSLGVKHLIIKKQHKALDYINQFSCKTEKDGDMPVVFLIKIDDLTGKMRRD</sequence>
<dbReference type="InterPro" id="IPR024747">
    <property type="entry name" value="Pyridox_Oxase-rel"/>
</dbReference>
<keyword evidence="2" id="KW-1185">Reference proteome</keyword>
<comment type="caution">
    <text evidence="1">The sequence shown here is derived from an EMBL/GenBank/DDBJ whole genome shotgun (WGS) entry which is preliminary data.</text>
</comment>
<protein>
    <submittedName>
        <fullName evidence="1">Pyridoxamine 5'-phosphate oxidase family protein</fullName>
    </submittedName>
</protein>
<evidence type="ECO:0000313" key="2">
    <source>
        <dbReference type="Proteomes" id="UP001589585"/>
    </source>
</evidence>
<dbReference type="Proteomes" id="UP001589585">
    <property type="component" value="Unassembled WGS sequence"/>
</dbReference>
<dbReference type="EMBL" id="JBHMFC010000014">
    <property type="protein sequence ID" value="MFB9056079.1"/>
    <property type="molecule type" value="Genomic_DNA"/>
</dbReference>
<name>A0ABV5F9F8_9FLAO</name>
<organism evidence="1 2">
    <name type="scientific">Mariniflexile ostreae</name>
    <dbReference type="NCBI Taxonomy" id="1520892"/>
    <lineage>
        <taxon>Bacteria</taxon>
        <taxon>Pseudomonadati</taxon>
        <taxon>Bacteroidota</taxon>
        <taxon>Flavobacteriia</taxon>
        <taxon>Flavobacteriales</taxon>
        <taxon>Flavobacteriaceae</taxon>
        <taxon>Mariniflexile</taxon>
    </lineage>
</organism>
<evidence type="ECO:0000313" key="1">
    <source>
        <dbReference type="EMBL" id="MFB9056079.1"/>
    </source>
</evidence>
<dbReference type="Gene3D" id="2.30.110.10">
    <property type="entry name" value="Electron Transport, Fmn-binding Protein, Chain A"/>
    <property type="match status" value="1"/>
</dbReference>
<dbReference type="Pfam" id="PF12900">
    <property type="entry name" value="Pyridox_ox_2"/>
    <property type="match status" value="1"/>
</dbReference>
<gene>
    <name evidence="1" type="ORF">ACFFU9_04920</name>
</gene>
<reference evidence="1 2" key="1">
    <citation type="submission" date="2024-09" db="EMBL/GenBank/DDBJ databases">
        <authorList>
            <person name="Sun Q."/>
            <person name="Mori K."/>
        </authorList>
    </citation>
    <scope>NUCLEOTIDE SEQUENCE [LARGE SCALE GENOMIC DNA]</scope>
    <source>
        <strain evidence="1 2">CECT 8622</strain>
    </source>
</reference>
<accession>A0ABV5F9F8</accession>
<dbReference type="RefSeq" id="WP_379860272.1">
    <property type="nucleotide sequence ID" value="NZ_JBHMFC010000014.1"/>
</dbReference>